<dbReference type="EMBL" id="JRES01001109">
    <property type="protein sequence ID" value="KNC25495.1"/>
    <property type="molecule type" value="Genomic_DNA"/>
</dbReference>
<keyword evidence="2" id="KW-1185">Reference proteome</keyword>
<protein>
    <submittedName>
        <fullName evidence="1">Uncharacterized protein</fullName>
    </submittedName>
</protein>
<dbReference type="Proteomes" id="UP000037069">
    <property type="component" value="Unassembled WGS sequence"/>
</dbReference>
<accession>A0A0L0BZM8</accession>
<organism evidence="1 2">
    <name type="scientific">Lucilia cuprina</name>
    <name type="common">Green bottle fly</name>
    <name type="synonym">Australian sheep blowfly</name>
    <dbReference type="NCBI Taxonomy" id="7375"/>
    <lineage>
        <taxon>Eukaryota</taxon>
        <taxon>Metazoa</taxon>
        <taxon>Ecdysozoa</taxon>
        <taxon>Arthropoda</taxon>
        <taxon>Hexapoda</taxon>
        <taxon>Insecta</taxon>
        <taxon>Pterygota</taxon>
        <taxon>Neoptera</taxon>
        <taxon>Endopterygota</taxon>
        <taxon>Diptera</taxon>
        <taxon>Brachycera</taxon>
        <taxon>Muscomorpha</taxon>
        <taxon>Oestroidea</taxon>
        <taxon>Calliphoridae</taxon>
        <taxon>Luciliinae</taxon>
        <taxon>Lucilia</taxon>
    </lineage>
</organism>
<dbReference type="AlphaFoldDB" id="A0A0L0BZM8"/>
<evidence type="ECO:0000313" key="2">
    <source>
        <dbReference type="Proteomes" id="UP000037069"/>
    </source>
</evidence>
<gene>
    <name evidence="1" type="ORF">FF38_05160</name>
</gene>
<reference evidence="1 2" key="1">
    <citation type="journal article" date="2015" name="Nat. Commun.">
        <title>Lucilia cuprina genome unlocks parasitic fly biology to underpin future interventions.</title>
        <authorList>
            <person name="Anstead C.A."/>
            <person name="Korhonen P.K."/>
            <person name="Young N.D."/>
            <person name="Hall R.S."/>
            <person name="Jex A.R."/>
            <person name="Murali S.C."/>
            <person name="Hughes D.S."/>
            <person name="Lee S.F."/>
            <person name="Perry T."/>
            <person name="Stroehlein A.J."/>
            <person name="Ansell B.R."/>
            <person name="Breugelmans B."/>
            <person name="Hofmann A."/>
            <person name="Qu J."/>
            <person name="Dugan S."/>
            <person name="Lee S.L."/>
            <person name="Chao H."/>
            <person name="Dinh H."/>
            <person name="Han Y."/>
            <person name="Doddapaneni H.V."/>
            <person name="Worley K.C."/>
            <person name="Muzny D.M."/>
            <person name="Ioannidis P."/>
            <person name="Waterhouse R.M."/>
            <person name="Zdobnov E.M."/>
            <person name="James P.J."/>
            <person name="Bagnall N.H."/>
            <person name="Kotze A.C."/>
            <person name="Gibbs R.A."/>
            <person name="Richards S."/>
            <person name="Batterham P."/>
            <person name="Gasser R.B."/>
        </authorList>
    </citation>
    <scope>NUCLEOTIDE SEQUENCE [LARGE SCALE GENOMIC DNA]</scope>
    <source>
        <strain evidence="1 2">LS</strain>
        <tissue evidence="1">Full body</tissue>
    </source>
</reference>
<comment type="caution">
    <text evidence="1">The sequence shown here is derived from an EMBL/GenBank/DDBJ whole genome shotgun (WGS) entry which is preliminary data.</text>
</comment>
<name>A0A0L0BZM8_LUCCU</name>
<evidence type="ECO:0000313" key="1">
    <source>
        <dbReference type="EMBL" id="KNC25495.1"/>
    </source>
</evidence>
<sequence>MSLHDGLMIPLQKKLLNATSKESREYEDKDFNISYVTRSQPPAELAFLPSSTESTLLVFGCKFNSSNLLRKDSDLALLTASFQLRKAKEASSKLAGVGYFEAFFLAATCKRNNTDIFEFHQDLGENDSDVLTVAEYIRDLKVFSMSSKSGDK</sequence>
<proteinExistence type="predicted"/>